<keyword evidence="4" id="KW-1185">Reference proteome</keyword>
<gene>
    <name evidence="3" type="ORF">L2Y54_16065</name>
</gene>
<organism evidence="3 4">
    <name type="scientific">Thiothrix winogradskyi</name>
    <dbReference type="NCBI Taxonomy" id="96472"/>
    <lineage>
        <taxon>Bacteria</taxon>
        <taxon>Pseudomonadati</taxon>
        <taxon>Pseudomonadota</taxon>
        <taxon>Gammaproteobacteria</taxon>
        <taxon>Thiotrichales</taxon>
        <taxon>Thiotrichaceae</taxon>
        <taxon>Thiothrix</taxon>
    </lineage>
</organism>
<feature type="signal peptide" evidence="2">
    <location>
        <begin position="1"/>
        <end position="21"/>
    </location>
</feature>
<protein>
    <recommendedName>
        <fullName evidence="5">Zinc resistance-associated protein</fullName>
    </recommendedName>
</protein>
<dbReference type="EMBL" id="CP091244">
    <property type="protein sequence ID" value="UJS23450.1"/>
    <property type="molecule type" value="Genomic_DNA"/>
</dbReference>
<sequence length="118" mass="12704">MKKALIAVALIGAMGASVAFADHGFGGGKGMDRMKTFLGLSDTQSAQVDSIMQEQQTKMQALRDETKQRIQVLLTPEQAAKFQEMEQQRGERKGNRMGGFQGNMQPPAAPAPGNFGGF</sequence>
<reference evidence="3" key="1">
    <citation type="journal article" date="2022" name="Microorganisms">
        <title>Two New Species of Filamentous Sulfur Bacteria of the Genus Thiothrix, Thiothrix winogradskyi sp. nov. and 'Candidatus Thiothrix sulfatifontis' sp. nov.</title>
        <authorList>
            <person name="Ravin N.V."/>
            <person name="Rossetti S."/>
            <person name="Beletsky A.V."/>
            <person name="Kadnikov V.V."/>
            <person name="Rudenko T.S."/>
            <person name="Smolyakov D.D."/>
            <person name="Moskvitina M.I."/>
            <person name="Gureeva M.V."/>
            <person name="Mardanov A.V."/>
            <person name="Grabovich M.Y."/>
        </authorList>
    </citation>
    <scope>NUCLEOTIDE SEQUENCE</scope>
    <source>
        <strain evidence="3">CT3</strain>
    </source>
</reference>
<evidence type="ECO:0000313" key="3">
    <source>
        <dbReference type="EMBL" id="UJS23450.1"/>
    </source>
</evidence>
<keyword evidence="2" id="KW-0732">Signal</keyword>
<dbReference type="RefSeq" id="WP_236497592.1">
    <property type="nucleotide sequence ID" value="NZ_CP091244.1"/>
</dbReference>
<evidence type="ECO:0008006" key="5">
    <source>
        <dbReference type="Google" id="ProtNLM"/>
    </source>
</evidence>
<evidence type="ECO:0000313" key="4">
    <source>
        <dbReference type="Proteomes" id="UP001054801"/>
    </source>
</evidence>
<feature type="compositionally biased region" description="Basic and acidic residues" evidence="1">
    <location>
        <begin position="83"/>
        <end position="94"/>
    </location>
</feature>
<name>A0ABY3SXK6_9GAMM</name>
<accession>A0ABY3SXK6</accession>
<evidence type="ECO:0000256" key="2">
    <source>
        <dbReference type="SAM" id="SignalP"/>
    </source>
</evidence>
<feature type="region of interest" description="Disordered" evidence="1">
    <location>
        <begin position="80"/>
        <end position="118"/>
    </location>
</feature>
<evidence type="ECO:0000256" key="1">
    <source>
        <dbReference type="SAM" id="MobiDB-lite"/>
    </source>
</evidence>
<proteinExistence type="predicted"/>
<dbReference type="Proteomes" id="UP001054801">
    <property type="component" value="Chromosome"/>
</dbReference>
<feature type="chain" id="PRO_5047272182" description="Zinc resistance-associated protein" evidence="2">
    <location>
        <begin position="22"/>
        <end position="118"/>
    </location>
</feature>